<evidence type="ECO:0000256" key="3">
    <source>
        <dbReference type="ARBA" id="ARBA00022692"/>
    </source>
</evidence>
<dbReference type="EMBL" id="CAACVJ010000199">
    <property type="protein sequence ID" value="VEP14645.1"/>
    <property type="molecule type" value="Genomic_DNA"/>
</dbReference>
<dbReference type="Gene3D" id="3.40.50.300">
    <property type="entry name" value="P-loop containing nucleotide triphosphate hydrolases"/>
    <property type="match status" value="2"/>
</dbReference>
<keyword evidence="10" id="KW-1185">Reference proteome</keyword>
<dbReference type="RefSeq" id="WP_144873380.1">
    <property type="nucleotide sequence ID" value="NZ_LR214021.1"/>
</dbReference>
<evidence type="ECO:0000256" key="6">
    <source>
        <dbReference type="SAM" id="Phobius"/>
    </source>
</evidence>
<organism evidence="9 10">
    <name type="scientific">Hyella patelloides LEGE 07179</name>
    <dbReference type="NCBI Taxonomy" id="945734"/>
    <lineage>
        <taxon>Bacteria</taxon>
        <taxon>Bacillati</taxon>
        <taxon>Cyanobacteriota</taxon>
        <taxon>Cyanophyceae</taxon>
        <taxon>Pleurocapsales</taxon>
        <taxon>Hyellaceae</taxon>
        <taxon>Hyella</taxon>
    </lineage>
</organism>
<feature type="transmembrane region" description="Helical" evidence="6">
    <location>
        <begin position="12"/>
        <end position="29"/>
    </location>
</feature>
<dbReference type="Pfam" id="PF10412">
    <property type="entry name" value="TrwB_AAD_bind"/>
    <property type="match status" value="1"/>
</dbReference>
<evidence type="ECO:0000313" key="10">
    <source>
        <dbReference type="Proteomes" id="UP000320055"/>
    </source>
</evidence>
<keyword evidence="5 6" id="KW-0472">Membrane</keyword>
<sequence length="519" mass="58854">MKNQKKQTNDSPLGIIFILPILFLLLWHVKNPQISLVLMEQPRLILPYLIEQFGYLKLILGIVGIGSFLWLIHISSRNNNTGVLRGAKVVPNRQLKATLKKEPKLKNQPQLQLAGMPIPAKYENRGFFMIGSPGSGKTQAISQMVAILKQRTDFRGIIFDRGGEMLAKFYDPRKDLIFNPFDARSCHWSHYHEPARPETMAAGLIPLESTKEPFFSIAARAVLAELFRQTKSNQELFELLQGDETVLSSFLSGTLAARYLGEEKVSTSVLSTVANYCEFYSSLTQPQNKALSFYSWGASDSPRWIFITLRENDTELLKPLYSLIFELMLKGLLSNEERNRKTAIVIDELGALNQLPSLNRLLSESRKFLGCPILGTQTEAQITKIYGREDTRIILQGTKTKLILNCADPQTAETMAKIIGKQESVYVTNNRSRSIQKGGRNRTFSENEQLRESYAVFPSELQDLPDLNGYFKIAGLPAAKVKVKIKKFQNRAKRFVASSNKQDETIQQQWQLFQEPKID</sequence>
<dbReference type="PANTHER" id="PTHR37937">
    <property type="entry name" value="CONJUGATIVE TRANSFER: DNA TRANSPORT"/>
    <property type="match status" value="1"/>
</dbReference>
<feature type="domain" description="Type IV secretion system coupling protein TraD DNA-binding" evidence="7">
    <location>
        <begin position="111"/>
        <end position="484"/>
    </location>
</feature>
<dbReference type="AlphaFoldDB" id="A0A563VT60"/>
<dbReference type="Proteomes" id="UP000320055">
    <property type="component" value="Unassembled WGS sequence"/>
</dbReference>
<gene>
    <name evidence="8" type="ORF">H1P_2780005</name>
    <name evidence="9" type="ORF">H1P_2790006</name>
</gene>
<evidence type="ECO:0000256" key="2">
    <source>
        <dbReference type="ARBA" id="ARBA00022475"/>
    </source>
</evidence>
<evidence type="ECO:0000256" key="4">
    <source>
        <dbReference type="ARBA" id="ARBA00022989"/>
    </source>
</evidence>
<dbReference type="InterPro" id="IPR027417">
    <property type="entry name" value="P-loop_NTPase"/>
</dbReference>
<feature type="transmembrane region" description="Helical" evidence="6">
    <location>
        <begin position="49"/>
        <end position="72"/>
    </location>
</feature>
<dbReference type="GO" id="GO:0005886">
    <property type="term" value="C:plasma membrane"/>
    <property type="evidence" value="ECO:0007669"/>
    <property type="project" value="UniProtKB-SubCell"/>
</dbReference>
<evidence type="ECO:0000259" key="7">
    <source>
        <dbReference type="Pfam" id="PF10412"/>
    </source>
</evidence>
<evidence type="ECO:0000313" key="8">
    <source>
        <dbReference type="EMBL" id="VEP14645.1"/>
    </source>
</evidence>
<protein>
    <recommendedName>
        <fullName evidence="7">Type IV secretion system coupling protein TraD DNA-binding domain-containing protein</fullName>
    </recommendedName>
</protein>
<comment type="subcellular location">
    <subcellularLocation>
        <location evidence="1">Cell membrane</location>
        <topology evidence="1">Multi-pass membrane protein</topology>
    </subcellularLocation>
</comment>
<reference evidence="9 10" key="1">
    <citation type="submission" date="2019-01" db="EMBL/GenBank/DDBJ databases">
        <authorList>
            <person name="Brito A."/>
        </authorList>
    </citation>
    <scope>NUCLEOTIDE SEQUENCE [LARGE SCALE GENOMIC DNA]</scope>
    <source>
        <strain evidence="9">1</strain>
    </source>
</reference>
<keyword evidence="4 6" id="KW-1133">Transmembrane helix</keyword>
<dbReference type="PANTHER" id="PTHR37937:SF1">
    <property type="entry name" value="CONJUGATIVE TRANSFER: DNA TRANSPORT"/>
    <property type="match status" value="1"/>
</dbReference>
<dbReference type="InterPro" id="IPR051539">
    <property type="entry name" value="T4SS-coupling_protein"/>
</dbReference>
<dbReference type="OrthoDB" id="9766496at2"/>
<keyword evidence="3 6" id="KW-0812">Transmembrane</keyword>
<dbReference type="SUPFAM" id="SSF52540">
    <property type="entry name" value="P-loop containing nucleoside triphosphate hydrolases"/>
    <property type="match status" value="1"/>
</dbReference>
<dbReference type="CDD" id="cd01127">
    <property type="entry name" value="TrwB_TraG_TraD_VirD4"/>
    <property type="match status" value="1"/>
</dbReference>
<dbReference type="InterPro" id="IPR019476">
    <property type="entry name" value="T4SS_TraD_DNA-bd"/>
</dbReference>
<evidence type="ECO:0000256" key="5">
    <source>
        <dbReference type="ARBA" id="ARBA00023136"/>
    </source>
</evidence>
<accession>A0A563VT60</accession>
<dbReference type="EMBL" id="CAACVJ010000200">
    <property type="protein sequence ID" value="VEP14656.1"/>
    <property type="molecule type" value="Genomic_DNA"/>
</dbReference>
<name>A0A563VT60_9CYAN</name>
<keyword evidence="2" id="KW-1003">Cell membrane</keyword>
<evidence type="ECO:0000256" key="1">
    <source>
        <dbReference type="ARBA" id="ARBA00004651"/>
    </source>
</evidence>
<evidence type="ECO:0000313" key="9">
    <source>
        <dbReference type="EMBL" id="VEP14656.1"/>
    </source>
</evidence>
<proteinExistence type="predicted"/>